<protein>
    <submittedName>
        <fullName evidence="1">Uncharacterized protein</fullName>
    </submittedName>
</protein>
<dbReference type="EMBL" id="PEVY01000002">
    <property type="protein sequence ID" value="PIU75568.1"/>
    <property type="molecule type" value="Genomic_DNA"/>
</dbReference>
<name>A0A2M7AY63_9BACT</name>
<gene>
    <name evidence="1" type="ORF">COS76_00075</name>
</gene>
<comment type="caution">
    <text evidence="1">The sequence shown here is derived from an EMBL/GenBank/DDBJ whole genome shotgun (WGS) entry which is preliminary data.</text>
</comment>
<proteinExistence type="predicted"/>
<sequence>MDVGPNIEEVETPKILQKAMSIVRSAEREILATMDLTEEIKAPLPTEYFSLLEEKMGMGVQVTRLAFGSLDEFKLLLERLKVKSANYKCILAASKDYKRMLLIDGKHLLFARESKKGRRFFYTTDPRYIRKFSRYFYQELRVGNQ</sequence>
<accession>A0A2M7AY63</accession>
<organism evidence="1 2">
    <name type="scientific">Candidatus Portnoybacteria bacterium CG06_land_8_20_14_3_00_39_12</name>
    <dbReference type="NCBI Taxonomy" id="1974809"/>
    <lineage>
        <taxon>Bacteria</taxon>
        <taxon>Candidatus Portnoyibacteriota</taxon>
    </lineage>
</organism>
<evidence type="ECO:0000313" key="1">
    <source>
        <dbReference type="EMBL" id="PIU75568.1"/>
    </source>
</evidence>
<reference evidence="2" key="1">
    <citation type="submission" date="2017-09" db="EMBL/GenBank/DDBJ databases">
        <title>Depth-based differentiation of microbial function through sediment-hosted aquifers and enrichment of novel symbionts in the deep terrestrial subsurface.</title>
        <authorList>
            <person name="Probst A.J."/>
            <person name="Ladd B."/>
            <person name="Jarett J.K."/>
            <person name="Geller-Mcgrath D.E."/>
            <person name="Sieber C.M.K."/>
            <person name="Emerson J.B."/>
            <person name="Anantharaman K."/>
            <person name="Thomas B.C."/>
            <person name="Malmstrom R."/>
            <person name="Stieglmeier M."/>
            <person name="Klingl A."/>
            <person name="Woyke T."/>
            <person name="Ryan C.M."/>
            <person name="Banfield J.F."/>
        </authorList>
    </citation>
    <scope>NUCLEOTIDE SEQUENCE [LARGE SCALE GENOMIC DNA]</scope>
</reference>
<evidence type="ECO:0000313" key="2">
    <source>
        <dbReference type="Proteomes" id="UP000228775"/>
    </source>
</evidence>
<dbReference type="AlphaFoldDB" id="A0A2M7AY63"/>
<dbReference type="Proteomes" id="UP000228775">
    <property type="component" value="Unassembled WGS sequence"/>
</dbReference>